<sequence length="391" mass="43955">MMPNSIPKCLKVAHVIPELNLNITGGVGVFLQTLTSCLDRDRVENVIVTYKSDQSDRNFFQDLSIPVFSRLLTADEEIEPSIQVMEWLMETFQTISPDVVHTNLFWGDTLGRQAADRVKVPVIVTTENNRDLHENSRQQRIKRKLANLTDCIICVSEGVKQHLREVDGVPDELMMTIYNGIILEKYPFDCREPESQSPLFVSVGRLEPQKVPLRLIEAFSVIAAEYSDCQLSIIGDGSLMKNCCDSVAAFGLTQRVQFWGYQPQPWRTTPPGSIFVMTSDYEGHPLVVLEAMATGHLCIIPDIPGIPEMAEAGVEALIYKAGDRSSLLAAMGSALEMPSAQRQQIIKAARARVEIDFDAYKMAEKYLHLYQKLYAEKEMRVIKRQLLASNS</sequence>
<dbReference type="InterPro" id="IPR001296">
    <property type="entry name" value="Glyco_trans_1"/>
</dbReference>
<organism evidence="3 4">
    <name type="scientific">Limnofasciculus baicalensis BBK-W-15</name>
    <dbReference type="NCBI Taxonomy" id="2699891"/>
    <lineage>
        <taxon>Bacteria</taxon>
        <taxon>Bacillati</taxon>
        <taxon>Cyanobacteriota</taxon>
        <taxon>Cyanophyceae</taxon>
        <taxon>Coleofasciculales</taxon>
        <taxon>Coleofasciculaceae</taxon>
        <taxon>Limnofasciculus</taxon>
        <taxon>Limnofasciculus baicalensis</taxon>
    </lineage>
</organism>
<dbReference type="EMBL" id="JAMZMM010000054">
    <property type="protein sequence ID" value="MCP2728422.1"/>
    <property type="molecule type" value="Genomic_DNA"/>
</dbReference>
<feature type="domain" description="Glycosyl transferase family 1" evidence="1">
    <location>
        <begin position="195"/>
        <end position="351"/>
    </location>
</feature>
<protein>
    <submittedName>
        <fullName evidence="3">Glycosyltransferase family 4 protein</fullName>
    </submittedName>
</protein>
<dbReference type="AlphaFoldDB" id="A0AAE3GTU3"/>
<dbReference type="PANTHER" id="PTHR45947:SF14">
    <property type="entry name" value="SLL1723 PROTEIN"/>
    <property type="match status" value="1"/>
</dbReference>
<dbReference type="InterPro" id="IPR050194">
    <property type="entry name" value="Glycosyltransferase_grp1"/>
</dbReference>
<dbReference type="Proteomes" id="UP001204953">
    <property type="component" value="Unassembled WGS sequence"/>
</dbReference>
<feature type="domain" description="Glycosyltransferase subfamily 4-like N-terminal" evidence="2">
    <location>
        <begin position="25"/>
        <end position="184"/>
    </location>
</feature>
<reference evidence="3" key="1">
    <citation type="submission" date="2022-06" db="EMBL/GenBank/DDBJ databases">
        <title>New cyanobacteria of genus Symplocastrum in benthos of Lake Baikal.</title>
        <authorList>
            <person name="Sorokovikova E."/>
            <person name="Tikhonova I."/>
            <person name="Krasnopeev A."/>
            <person name="Evseev P."/>
            <person name="Gladkikh A."/>
            <person name="Belykh O."/>
        </authorList>
    </citation>
    <scope>NUCLEOTIDE SEQUENCE</scope>
    <source>
        <strain evidence="3">BBK-W-15</strain>
    </source>
</reference>
<gene>
    <name evidence="3" type="ORF">NJ959_08035</name>
</gene>
<dbReference type="SUPFAM" id="SSF53756">
    <property type="entry name" value="UDP-Glycosyltransferase/glycogen phosphorylase"/>
    <property type="match status" value="1"/>
</dbReference>
<dbReference type="Pfam" id="PF13439">
    <property type="entry name" value="Glyco_transf_4"/>
    <property type="match status" value="1"/>
</dbReference>
<evidence type="ECO:0000259" key="2">
    <source>
        <dbReference type="Pfam" id="PF13439"/>
    </source>
</evidence>
<accession>A0AAE3GTU3</accession>
<dbReference type="Pfam" id="PF00534">
    <property type="entry name" value="Glycos_transf_1"/>
    <property type="match status" value="1"/>
</dbReference>
<name>A0AAE3GTU3_9CYAN</name>
<evidence type="ECO:0000313" key="4">
    <source>
        <dbReference type="Proteomes" id="UP001204953"/>
    </source>
</evidence>
<evidence type="ECO:0000259" key="1">
    <source>
        <dbReference type="Pfam" id="PF00534"/>
    </source>
</evidence>
<dbReference type="RefSeq" id="WP_254011219.1">
    <property type="nucleotide sequence ID" value="NZ_JAMZMM010000054.1"/>
</dbReference>
<evidence type="ECO:0000313" key="3">
    <source>
        <dbReference type="EMBL" id="MCP2728422.1"/>
    </source>
</evidence>
<comment type="caution">
    <text evidence="3">The sequence shown here is derived from an EMBL/GenBank/DDBJ whole genome shotgun (WGS) entry which is preliminary data.</text>
</comment>
<dbReference type="InterPro" id="IPR028098">
    <property type="entry name" value="Glyco_trans_4-like_N"/>
</dbReference>
<proteinExistence type="predicted"/>
<dbReference type="CDD" id="cd03801">
    <property type="entry name" value="GT4_PimA-like"/>
    <property type="match status" value="1"/>
</dbReference>
<dbReference type="PANTHER" id="PTHR45947">
    <property type="entry name" value="SULFOQUINOVOSYL TRANSFERASE SQD2"/>
    <property type="match status" value="1"/>
</dbReference>
<keyword evidence="4" id="KW-1185">Reference proteome</keyword>
<dbReference type="Gene3D" id="3.40.50.2000">
    <property type="entry name" value="Glycogen Phosphorylase B"/>
    <property type="match status" value="2"/>
</dbReference>
<dbReference type="GO" id="GO:0016757">
    <property type="term" value="F:glycosyltransferase activity"/>
    <property type="evidence" value="ECO:0007669"/>
    <property type="project" value="InterPro"/>
</dbReference>